<organism evidence="5 6">
    <name type="scientific">Kordiimonas pumila</name>
    <dbReference type="NCBI Taxonomy" id="2161677"/>
    <lineage>
        <taxon>Bacteria</taxon>
        <taxon>Pseudomonadati</taxon>
        <taxon>Pseudomonadota</taxon>
        <taxon>Alphaproteobacteria</taxon>
        <taxon>Kordiimonadales</taxon>
        <taxon>Kordiimonadaceae</taxon>
        <taxon>Kordiimonas</taxon>
    </lineage>
</organism>
<reference evidence="6" key="1">
    <citation type="journal article" date="2019" name="Int. J. Syst. Evol. Microbiol.">
        <title>The Global Catalogue of Microorganisms (GCM) 10K type strain sequencing project: providing services to taxonomists for standard genome sequencing and annotation.</title>
        <authorList>
            <consortium name="The Broad Institute Genomics Platform"/>
            <consortium name="The Broad Institute Genome Sequencing Center for Infectious Disease"/>
            <person name="Wu L."/>
            <person name="Ma J."/>
        </authorList>
    </citation>
    <scope>NUCLEOTIDE SEQUENCE [LARGE SCALE GENOMIC DNA]</scope>
    <source>
        <strain evidence="6">KCTC 62164</strain>
    </source>
</reference>
<dbReference type="SUPFAM" id="SSF55729">
    <property type="entry name" value="Acyl-CoA N-acyltransferases (Nat)"/>
    <property type="match status" value="1"/>
</dbReference>
<dbReference type="RefSeq" id="WP_194212324.1">
    <property type="nucleotide sequence ID" value="NZ_CP061205.1"/>
</dbReference>
<dbReference type="EMBL" id="JBHRSL010000002">
    <property type="protein sequence ID" value="MFC3050939.1"/>
    <property type="molecule type" value="Genomic_DNA"/>
</dbReference>
<comment type="catalytic activity">
    <reaction evidence="4">
        <text>N-terminal L-lysyl-[protein] + L-leucyl-tRNA(Leu) = N-terminal L-leucyl-L-lysyl-[protein] + tRNA(Leu) + H(+)</text>
        <dbReference type="Rhea" id="RHEA:12340"/>
        <dbReference type="Rhea" id="RHEA-COMP:9613"/>
        <dbReference type="Rhea" id="RHEA-COMP:9622"/>
        <dbReference type="Rhea" id="RHEA-COMP:12670"/>
        <dbReference type="Rhea" id="RHEA-COMP:12671"/>
        <dbReference type="ChEBI" id="CHEBI:15378"/>
        <dbReference type="ChEBI" id="CHEBI:65249"/>
        <dbReference type="ChEBI" id="CHEBI:78442"/>
        <dbReference type="ChEBI" id="CHEBI:78494"/>
        <dbReference type="ChEBI" id="CHEBI:133043"/>
        <dbReference type="EC" id="2.3.2.6"/>
    </reaction>
</comment>
<dbReference type="Pfam" id="PF03588">
    <property type="entry name" value="Leu_Phe_trans"/>
    <property type="match status" value="1"/>
</dbReference>
<dbReference type="NCBIfam" id="TIGR00667">
    <property type="entry name" value="aat"/>
    <property type="match status" value="1"/>
</dbReference>
<dbReference type="PANTHER" id="PTHR30098:SF2">
    <property type="entry name" value="LEUCYL_PHENYLALANYL-TRNA--PROTEIN TRANSFERASE"/>
    <property type="match status" value="1"/>
</dbReference>
<gene>
    <name evidence="4 5" type="primary">aat</name>
    <name evidence="5" type="ORF">ACFOKA_03360</name>
</gene>
<evidence type="ECO:0000313" key="5">
    <source>
        <dbReference type="EMBL" id="MFC3050939.1"/>
    </source>
</evidence>
<dbReference type="InterPro" id="IPR004616">
    <property type="entry name" value="Leu/Phe-tRNA_Trfase"/>
</dbReference>
<keyword evidence="3 4" id="KW-0012">Acyltransferase</keyword>
<dbReference type="HAMAP" id="MF_00688">
    <property type="entry name" value="Leu_Phe_trans"/>
    <property type="match status" value="1"/>
</dbReference>
<comment type="similarity">
    <text evidence="4">Belongs to the L/F-transferase family.</text>
</comment>
<evidence type="ECO:0000256" key="1">
    <source>
        <dbReference type="ARBA" id="ARBA00022490"/>
    </source>
</evidence>
<dbReference type="Proteomes" id="UP001595444">
    <property type="component" value="Unassembled WGS sequence"/>
</dbReference>
<accession>A0ABV7D1Z4</accession>
<evidence type="ECO:0000256" key="3">
    <source>
        <dbReference type="ARBA" id="ARBA00023315"/>
    </source>
</evidence>
<evidence type="ECO:0000313" key="6">
    <source>
        <dbReference type="Proteomes" id="UP001595444"/>
    </source>
</evidence>
<keyword evidence="1 4" id="KW-0963">Cytoplasm</keyword>
<comment type="subcellular location">
    <subcellularLocation>
        <location evidence="4">Cytoplasm</location>
    </subcellularLocation>
</comment>
<proteinExistence type="inferred from homology"/>
<dbReference type="EC" id="2.3.2.6" evidence="4"/>
<dbReference type="PANTHER" id="PTHR30098">
    <property type="entry name" value="LEUCYL/PHENYLALANYL-TRNA--PROTEIN TRANSFERASE"/>
    <property type="match status" value="1"/>
</dbReference>
<dbReference type="GO" id="GO:0008914">
    <property type="term" value="F:leucyl-tRNA--protein transferase activity"/>
    <property type="evidence" value="ECO:0007669"/>
    <property type="project" value="UniProtKB-EC"/>
</dbReference>
<evidence type="ECO:0000256" key="2">
    <source>
        <dbReference type="ARBA" id="ARBA00022679"/>
    </source>
</evidence>
<comment type="function">
    <text evidence="4">Functions in the N-end rule pathway of protein degradation where it conjugates Leu, Phe and, less efficiently, Met from aminoacyl-tRNAs to the N-termini of proteins containing an N-terminal arginine or lysine.</text>
</comment>
<protein>
    <recommendedName>
        <fullName evidence="4">Leucyl/phenylalanyl-tRNA--protein transferase</fullName>
        <ecNumber evidence="4">2.3.2.6</ecNumber>
    </recommendedName>
    <alternativeName>
        <fullName evidence="4">L/F-transferase</fullName>
    </alternativeName>
    <alternativeName>
        <fullName evidence="4">Leucyltransferase</fullName>
    </alternativeName>
    <alternativeName>
        <fullName evidence="4">Phenyalanyltransferase</fullName>
    </alternativeName>
</protein>
<dbReference type="InterPro" id="IPR016181">
    <property type="entry name" value="Acyl_CoA_acyltransferase"/>
</dbReference>
<evidence type="ECO:0000256" key="4">
    <source>
        <dbReference type="HAMAP-Rule" id="MF_00688"/>
    </source>
</evidence>
<dbReference type="InterPro" id="IPR042203">
    <property type="entry name" value="Leu/Phe-tRNA_Trfase_C"/>
</dbReference>
<comment type="catalytic activity">
    <reaction evidence="4">
        <text>N-terminal L-arginyl-[protein] + L-leucyl-tRNA(Leu) = N-terminal L-leucyl-L-arginyl-[protein] + tRNA(Leu) + H(+)</text>
        <dbReference type="Rhea" id="RHEA:50416"/>
        <dbReference type="Rhea" id="RHEA-COMP:9613"/>
        <dbReference type="Rhea" id="RHEA-COMP:9622"/>
        <dbReference type="Rhea" id="RHEA-COMP:12672"/>
        <dbReference type="Rhea" id="RHEA-COMP:12673"/>
        <dbReference type="ChEBI" id="CHEBI:15378"/>
        <dbReference type="ChEBI" id="CHEBI:64719"/>
        <dbReference type="ChEBI" id="CHEBI:78442"/>
        <dbReference type="ChEBI" id="CHEBI:78494"/>
        <dbReference type="ChEBI" id="CHEBI:133044"/>
        <dbReference type="EC" id="2.3.2.6"/>
    </reaction>
</comment>
<comment type="catalytic activity">
    <reaction evidence="4">
        <text>L-phenylalanyl-tRNA(Phe) + an N-terminal L-alpha-aminoacyl-[protein] = an N-terminal L-phenylalanyl-L-alpha-aminoacyl-[protein] + tRNA(Phe)</text>
        <dbReference type="Rhea" id="RHEA:43632"/>
        <dbReference type="Rhea" id="RHEA-COMP:9668"/>
        <dbReference type="Rhea" id="RHEA-COMP:9699"/>
        <dbReference type="Rhea" id="RHEA-COMP:10636"/>
        <dbReference type="Rhea" id="RHEA-COMP:10637"/>
        <dbReference type="ChEBI" id="CHEBI:78442"/>
        <dbReference type="ChEBI" id="CHEBI:78531"/>
        <dbReference type="ChEBI" id="CHEBI:78597"/>
        <dbReference type="ChEBI" id="CHEBI:83561"/>
        <dbReference type="EC" id="2.3.2.6"/>
    </reaction>
</comment>
<dbReference type="Gene3D" id="3.40.630.70">
    <property type="entry name" value="Leucyl/phenylalanyl-tRNA-protein transferase, C-terminal domain"/>
    <property type="match status" value="1"/>
</dbReference>
<keyword evidence="6" id="KW-1185">Reference proteome</keyword>
<comment type="caution">
    <text evidence="5">The sequence shown here is derived from an EMBL/GenBank/DDBJ whole genome shotgun (WGS) entry which is preliminary data.</text>
</comment>
<keyword evidence="2 4" id="KW-0808">Transferase</keyword>
<name>A0ABV7D1Z4_9PROT</name>
<sequence length="219" mass="24656">MTHDTITPDLLLQAYASGVFPMSEGREDDELFWVDPEERGILPLTSFHIPKSLAKVIRQERYSITANTCFKTVVQSCAKPTRGRETTWISERIEALYSELHRRGYAHSIECWEAGNLVGGLYGVSLAGAFFGESMFSTATNASKVSLVYLVARLIRGGYKLLDTQFITDHLKQFGALEISRTEYRKRLHEALTVENVRFDQLDDTVSGATIMHLITQTS</sequence>